<accession>A0ABS8NE17</accession>
<proteinExistence type="predicted"/>
<dbReference type="EMBL" id="JAJKFW010000012">
    <property type="protein sequence ID" value="MCC9641664.1"/>
    <property type="molecule type" value="Genomic_DNA"/>
</dbReference>
<gene>
    <name evidence="2" type="ORF">LOC71_05210</name>
</gene>
<dbReference type="RefSeq" id="WP_230271999.1">
    <property type="nucleotide sequence ID" value="NZ_JAJKFW010000012.1"/>
</dbReference>
<dbReference type="InterPro" id="IPR002654">
    <property type="entry name" value="Glyco_trans_25"/>
</dbReference>
<evidence type="ECO:0000313" key="3">
    <source>
        <dbReference type="Proteomes" id="UP001430306"/>
    </source>
</evidence>
<feature type="domain" description="Glycosyl transferase family 25" evidence="1">
    <location>
        <begin position="2"/>
        <end position="83"/>
    </location>
</feature>
<dbReference type="Pfam" id="PF01755">
    <property type="entry name" value="Glyco_transf_25"/>
    <property type="match status" value="1"/>
</dbReference>
<evidence type="ECO:0000313" key="2">
    <source>
        <dbReference type="EMBL" id="MCC9641664.1"/>
    </source>
</evidence>
<dbReference type="CDD" id="cd06532">
    <property type="entry name" value="Glyco_transf_25"/>
    <property type="match status" value="1"/>
</dbReference>
<comment type="caution">
    <text evidence="2">The sequence shown here is derived from an EMBL/GenBank/DDBJ whole genome shotgun (WGS) entry which is preliminary data.</text>
</comment>
<name>A0ABS8NE17_9BACT</name>
<reference evidence="2" key="1">
    <citation type="submission" date="2021-11" db="EMBL/GenBank/DDBJ databases">
        <title>Genome sequence.</title>
        <authorList>
            <person name="Sun Q."/>
        </authorList>
    </citation>
    <scope>NUCLEOTIDE SEQUENCE</scope>
    <source>
        <strain evidence="2">JC740</strain>
    </source>
</reference>
<organism evidence="2 3">
    <name type="scientific">Rhodopirellula halodulae</name>
    <dbReference type="NCBI Taxonomy" id="2894198"/>
    <lineage>
        <taxon>Bacteria</taxon>
        <taxon>Pseudomonadati</taxon>
        <taxon>Planctomycetota</taxon>
        <taxon>Planctomycetia</taxon>
        <taxon>Pirellulales</taxon>
        <taxon>Pirellulaceae</taxon>
        <taxon>Rhodopirellula</taxon>
    </lineage>
</organism>
<protein>
    <submittedName>
        <fullName evidence="2">Glycosyltransferase family 25 protein</fullName>
    </submittedName>
</protein>
<dbReference type="Proteomes" id="UP001430306">
    <property type="component" value="Unassembled WGS sequence"/>
</dbReference>
<evidence type="ECO:0000259" key="1">
    <source>
        <dbReference type="Pfam" id="PF01755"/>
    </source>
</evidence>
<keyword evidence="3" id="KW-1185">Reference proteome</keyword>
<sequence length="492" mass="54979">MKVFCISLKRRKERRRCFSQTTQVACEDIGYDVEIVDAVDGTRLNTSKGIQGRLGCVLSHIAVYRKIVEQSLPHALILEDDAFPVASAKDISRVLENRPSDGDVFYIGESVCSPIAARRSGNWKVIDAATNTHAMVVTQEFCQQFLKYAGSKSIEKLPPHNCHHDWILSSFYRTNPGLKVFIHETPLFVQNKFLDTDINWISSLNLQTDFTRAESCFSRHPGWEYLSRRGNLGEAMMGHCEASWLKQQGLSLGKASQESKAPVAVGGTVLLDSDSIIIAWLDGLKFKDREIVVLPSVVRNREIANRLLAYTNLTVLSSDTPTIELLTEVGVQAFHCSDLVFATNAVGSIRLNPRATQSSTVTLSLANDSSSHPDFEKLSPVQYYRRYMDEVNLLTTPRFIRPFIKYGWTPLSASIGSRILLRRIASRGVIATDQLALIYACLLRGRECVSIINKQAINNSILRECKALPSNSVRVLGFPDTFERPGLFTAFL</sequence>